<keyword evidence="3" id="KW-1133">Transmembrane helix</keyword>
<evidence type="ECO:0000256" key="3">
    <source>
        <dbReference type="SAM" id="Phobius"/>
    </source>
</evidence>
<accession>A0A8B9H1D8</accession>
<dbReference type="PANTHER" id="PTHR45710:SF28">
    <property type="entry name" value="C-TYPE LECTIN DOMAIN FAMILY 4 MEMBER C ISOFORM 1"/>
    <property type="match status" value="1"/>
</dbReference>
<dbReference type="PANTHER" id="PTHR45710">
    <property type="entry name" value="C-TYPE LECTIN DOMAIN-CONTAINING PROTEIN 180"/>
    <property type="match status" value="1"/>
</dbReference>
<dbReference type="AlphaFoldDB" id="A0A8B9H1D8"/>
<dbReference type="Ensembl" id="ENSAMXT00005006102.1">
    <property type="protein sequence ID" value="ENSAMXP00005005333.1"/>
    <property type="gene ID" value="ENSAMXG00005003309.1"/>
</dbReference>
<name>A0A8B9H1D8_ASTMX</name>
<dbReference type="Pfam" id="PF00059">
    <property type="entry name" value="Lectin_C"/>
    <property type="match status" value="1"/>
</dbReference>
<keyword evidence="3" id="KW-0472">Membrane</keyword>
<proteinExistence type="predicted"/>
<dbReference type="Proteomes" id="UP000694621">
    <property type="component" value="Unplaced"/>
</dbReference>
<dbReference type="SMART" id="SM00034">
    <property type="entry name" value="CLECT"/>
    <property type="match status" value="1"/>
</dbReference>
<organism evidence="5 6">
    <name type="scientific">Astyanax mexicanus</name>
    <name type="common">Blind cave fish</name>
    <name type="synonym">Astyanax fasciatus mexicanus</name>
    <dbReference type="NCBI Taxonomy" id="7994"/>
    <lineage>
        <taxon>Eukaryota</taxon>
        <taxon>Metazoa</taxon>
        <taxon>Chordata</taxon>
        <taxon>Craniata</taxon>
        <taxon>Vertebrata</taxon>
        <taxon>Euteleostomi</taxon>
        <taxon>Actinopterygii</taxon>
        <taxon>Neopterygii</taxon>
        <taxon>Teleostei</taxon>
        <taxon>Ostariophysi</taxon>
        <taxon>Characiformes</taxon>
        <taxon>Characoidei</taxon>
        <taxon>Acestrorhamphidae</taxon>
        <taxon>Acestrorhamphinae</taxon>
        <taxon>Astyanax</taxon>
    </lineage>
</organism>
<dbReference type="Gene3D" id="3.10.100.10">
    <property type="entry name" value="Mannose-Binding Protein A, subunit A"/>
    <property type="match status" value="1"/>
</dbReference>
<dbReference type="PROSITE" id="PS50041">
    <property type="entry name" value="C_TYPE_LECTIN_2"/>
    <property type="match status" value="1"/>
</dbReference>
<evidence type="ECO:0000259" key="4">
    <source>
        <dbReference type="PROSITE" id="PS50041"/>
    </source>
</evidence>
<evidence type="ECO:0000256" key="2">
    <source>
        <dbReference type="SAM" id="MobiDB-lite"/>
    </source>
</evidence>
<evidence type="ECO:0000313" key="6">
    <source>
        <dbReference type="Proteomes" id="UP000694621"/>
    </source>
</evidence>
<dbReference type="InterPro" id="IPR050828">
    <property type="entry name" value="C-type_lectin/matrix_domain"/>
</dbReference>
<dbReference type="SUPFAM" id="SSF56436">
    <property type="entry name" value="C-type lectin-like"/>
    <property type="match status" value="1"/>
</dbReference>
<dbReference type="InterPro" id="IPR001304">
    <property type="entry name" value="C-type_lectin-like"/>
</dbReference>
<protein>
    <submittedName>
        <fullName evidence="5">Si:dkey-26c10.5</fullName>
    </submittedName>
</protein>
<keyword evidence="3" id="KW-0812">Transmembrane</keyword>
<comment type="subcellular location">
    <subcellularLocation>
        <location evidence="1">Cell membrane</location>
        <topology evidence="1">Single-pass type II membrane protein</topology>
    </subcellularLocation>
</comment>
<evidence type="ECO:0000256" key="1">
    <source>
        <dbReference type="ARBA" id="ARBA00004401"/>
    </source>
</evidence>
<dbReference type="GO" id="GO:0005886">
    <property type="term" value="C:plasma membrane"/>
    <property type="evidence" value="ECO:0007669"/>
    <property type="project" value="UniProtKB-SubCell"/>
</dbReference>
<evidence type="ECO:0000313" key="5">
    <source>
        <dbReference type="Ensembl" id="ENSAMXP00005005333.1"/>
    </source>
</evidence>
<dbReference type="InterPro" id="IPR016187">
    <property type="entry name" value="CTDL_fold"/>
</dbReference>
<dbReference type="InterPro" id="IPR016186">
    <property type="entry name" value="C-type_lectin-like/link_sf"/>
</dbReference>
<reference evidence="5" key="1">
    <citation type="submission" date="2025-08" db="UniProtKB">
        <authorList>
            <consortium name="Ensembl"/>
        </authorList>
    </citation>
    <scope>IDENTIFICATION</scope>
</reference>
<feature type="domain" description="C-type lectin" evidence="4">
    <location>
        <begin position="167"/>
        <end position="276"/>
    </location>
</feature>
<feature type="compositionally biased region" description="Basic and acidic residues" evidence="2">
    <location>
        <begin position="17"/>
        <end position="41"/>
    </location>
</feature>
<sequence length="318" mass="36202">MASEKVTEVEMEEITPAEEKEDKEAGKGEKEPEEKVKKNKEEEDEEDNDDLYSKLNSPTEDIYSLATHPTSPPKLEDVYRKVILYRRLSAVLLLICVLLLAVLLALAVKLSEAKSSQECPTNAVDVERTTAGEVCSRSVCEAMYPPGRIQAPNGHACSECGRGWLKFEDSCYFLSQTRLNWLQSREQCKKMGGDLVVISNERVQRFLTQNGLMMYWIGLSRSDSQQWTWINNTVLMNSYWSDTRQDGDCVFLNGGSKPRKNWYPNQCAAVSHYICQKTRRTLWRRISQHCRDFRSGCEVSFVSLVSFTSCTLSLFGGL</sequence>
<feature type="transmembrane region" description="Helical" evidence="3">
    <location>
        <begin position="88"/>
        <end position="108"/>
    </location>
</feature>
<feature type="region of interest" description="Disordered" evidence="2">
    <location>
        <begin position="1"/>
        <end position="56"/>
    </location>
</feature>